<evidence type="ECO:0000256" key="2">
    <source>
        <dbReference type="ARBA" id="ARBA00022679"/>
    </source>
</evidence>
<protein>
    <submittedName>
        <fullName evidence="6">Adenosine kinase</fullName>
    </submittedName>
</protein>
<dbReference type="SUPFAM" id="SSF53613">
    <property type="entry name" value="Ribokinase-like"/>
    <property type="match status" value="1"/>
</dbReference>
<dbReference type="PANTHER" id="PTHR43320">
    <property type="entry name" value="SUGAR KINASE"/>
    <property type="match status" value="1"/>
</dbReference>
<evidence type="ECO:0000256" key="4">
    <source>
        <dbReference type="SAM" id="MobiDB-lite"/>
    </source>
</evidence>
<evidence type="ECO:0000313" key="6">
    <source>
        <dbReference type="EMBL" id="MFC0082404.1"/>
    </source>
</evidence>
<dbReference type="Proteomes" id="UP001589788">
    <property type="component" value="Unassembled WGS sequence"/>
</dbReference>
<comment type="similarity">
    <text evidence="1">Belongs to the carbohydrate kinase PfkB family.</text>
</comment>
<reference evidence="6 7" key="1">
    <citation type="submission" date="2024-09" db="EMBL/GenBank/DDBJ databases">
        <authorList>
            <person name="Sun Q."/>
            <person name="Mori K."/>
        </authorList>
    </citation>
    <scope>NUCLEOTIDE SEQUENCE [LARGE SCALE GENOMIC DNA]</scope>
    <source>
        <strain evidence="6 7">JCM 15389</strain>
    </source>
</reference>
<evidence type="ECO:0000256" key="1">
    <source>
        <dbReference type="ARBA" id="ARBA00010688"/>
    </source>
</evidence>
<keyword evidence="7" id="KW-1185">Reference proteome</keyword>
<evidence type="ECO:0000313" key="7">
    <source>
        <dbReference type="Proteomes" id="UP001589788"/>
    </source>
</evidence>
<comment type="caution">
    <text evidence="6">The sequence shown here is derived from an EMBL/GenBank/DDBJ whole genome shotgun (WGS) entry which is preliminary data.</text>
</comment>
<feature type="domain" description="Carbohydrate kinase PfkB" evidence="5">
    <location>
        <begin position="77"/>
        <end position="336"/>
    </location>
</feature>
<accession>A0ABV6C403</accession>
<organism evidence="6 7">
    <name type="scientific">Aciditerrimonas ferrireducens</name>
    <dbReference type="NCBI Taxonomy" id="667306"/>
    <lineage>
        <taxon>Bacteria</taxon>
        <taxon>Bacillati</taxon>
        <taxon>Actinomycetota</taxon>
        <taxon>Acidimicrobiia</taxon>
        <taxon>Acidimicrobiales</taxon>
        <taxon>Acidimicrobiaceae</taxon>
        <taxon>Aciditerrimonas</taxon>
    </lineage>
</organism>
<keyword evidence="2" id="KW-0808">Transferase</keyword>
<dbReference type="PANTHER" id="PTHR43320:SF3">
    <property type="entry name" value="CARBOHYDRATE KINASE PFKB DOMAIN-CONTAINING PROTEIN"/>
    <property type="match status" value="1"/>
</dbReference>
<gene>
    <name evidence="6" type="ORF">ACFFRE_09645</name>
</gene>
<dbReference type="InterPro" id="IPR011611">
    <property type="entry name" value="PfkB_dom"/>
</dbReference>
<dbReference type="Gene3D" id="3.40.1190.20">
    <property type="match status" value="1"/>
</dbReference>
<evidence type="ECO:0000256" key="3">
    <source>
        <dbReference type="ARBA" id="ARBA00022777"/>
    </source>
</evidence>
<dbReference type="RefSeq" id="WP_377789983.1">
    <property type="nucleotide sequence ID" value="NZ_JBHLYQ010000098.1"/>
</dbReference>
<name>A0ABV6C403_9ACTN</name>
<dbReference type="InterPro" id="IPR052700">
    <property type="entry name" value="Carb_kinase_PfkB-like"/>
</dbReference>
<sequence>MTARPTATRSAAEEPGQGRAGEDGPLDLVGVGSALVDLTAQVQPEDLAALGLEPGTMTLVDEAGAGRLAEAVRPEARSSGGSVANTVVGVAALGGRAGFLGCTGDDELGRVFRQDLAAAGVVLGDGAPRAGGATGRCLVLVTPDGQRTMATFLGVATDLRPEDLDPKVLRRAAVVYLEGYLLDVPGAAELLERAVALAHEGEAAVALGLSDPLLVARHRDRLLGLLEAGSVDVVVGNAEEARALAGSRDQETALGFLEELGVLGAVTLGEEGAVVVAPEDRYRVPTRPVPVVDTTGAGDLFAAGFLYGLARGAGPGDAARLGTAAAATVLGHLGGRPEGDLRALVAEVLGAGEPAQGSSSGSGSGGR</sequence>
<dbReference type="GO" id="GO:0016301">
    <property type="term" value="F:kinase activity"/>
    <property type="evidence" value="ECO:0007669"/>
    <property type="project" value="UniProtKB-KW"/>
</dbReference>
<keyword evidence="3 6" id="KW-0418">Kinase</keyword>
<evidence type="ECO:0000259" key="5">
    <source>
        <dbReference type="Pfam" id="PF00294"/>
    </source>
</evidence>
<dbReference type="InterPro" id="IPR029056">
    <property type="entry name" value="Ribokinase-like"/>
</dbReference>
<dbReference type="CDD" id="cd01168">
    <property type="entry name" value="adenosine_kinase"/>
    <property type="match status" value="1"/>
</dbReference>
<proteinExistence type="inferred from homology"/>
<dbReference type="Pfam" id="PF00294">
    <property type="entry name" value="PfkB"/>
    <property type="match status" value="1"/>
</dbReference>
<feature type="region of interest" description="Disordered" evidence="4">
    <location>
        <begin position="1"/>
        <end position="26"/>
    </location>
</feature>
<dbReference type="PROSITE" id="PS00584">
    <property type="entry name" value="PFKB_KINASES_2"/>
    <property type="match status" value="1"/>
</dbReference>
<dbReference type="EMBL" id="JBHLYQ010000098">
    <property type="protein sequence ID" value="MFC0082404.1"/>
    <property type="molecule type" value="Genomic_DNA"/>
</dbReference>
<dbReference type="InterPro" id="IPR002173">
    <property type="entry name" value="Carboh/pur_kinase_PfkB_CS"/>
</dbReference>